<evidence type="ECO:0000256" key="4">
    <source>
        <dbReference type="ARBA" id="ARBA00035223"/>
    </source>
</evidence>
<evidence type="ECO:0000259" key="7">
    <source>
        <dbReference type="Pfam" id="PF01778"/>
    </source>
</evidence>
<dbReference type="Proteomes" id="UP000663845">
    <property type="component" value="Unassembled WGS sequence"/>
</dbReference>
<evidence type="ECO:0000256" key="1">
    <source>
        <dbReference type="ARBA" id="ARBA00007926"/>
    </source>
</evidence>
<organism evidence="8 10">
    <name type="scientific">Adineta steineri</name>
    <dbReference type="NCBI Taxonomy" id="433720"/>
    <lineage>
        <taxon>Eukaryota</taxon>
        <taxon>Metazoa</taxon>
        <taxon>Spiralia</taxon>
        <taxon>Gnathifera</taxon>
        <taxon>Rotifera</taxon>
        <taxon>Eurotatoria</taxon>
        <taxon>Bdelloidea</taxon>
        <taxon>Adinetida</taxon>
        <taxon>Adinetidae</taxon>
        <taxon>Adineta</taxon>
    </lineage>
</organism>
<dbReference type="Proteomes" id="UP000663844">
    <property type="component" value="Unassembled WGS sequence"/>
</dbReference>
<dbReference type="EMBL" id="CAJOAZ010002985">
    <property type="protein sequence ID" value="CAF3975946.1"/>
    <property type="molecule type" value="Genomic_DNA"/>
</dbReference>
<dbReference type="PANTHER" id="PTHR10544">
    <property type="entry name" value="60S RIBOSOMAL PROTEIN L28"/>
    <property type="match status" value="1"/>
</dbReference>
<gene>
    <name evidence="8" type="ORF">JYZ213_LOCUS38793</name>
    <name evidence="9" type="ORF">OXD698_LOCUS28098</name>
</gene>
<feature type="domain" description="Ribosomal eL28/Mak16" evidence="7">
    <location>
        <begin position="13"/>
        <end position="127"/>
    </location>
</feature>
<dbReference type="AlphaFoldDB" id="A0A815MDR0"/>
<proteinExistence type="inferred from homology"/>
<keyword evidence="2" id="KW-0689">Ribosomal protein</keyword>
<reference evidence="8" key="1">
    <citation type="submission" date="2021-02" db="EMBL/GenBank/DDBJ databases">
        <authorList>
            <person name="Nowell W R."/>
        </authorList>
    </citation>
    <scope>NUCLEOTIDE SEQUENCE</scope>
</reference>
<dbReference type="GO" id="GO:0006412">
    <property type="term" value="P:translation"/>
    <property type="evidence" value="ECO:0007669"/>
    <property type="project" value="InterPro"/>
</dbReference>
<dbReference type="GO" id="GO:0005840">
    <property type="term" value="C:ribosome"/>
    <property type="evidence" value="ECO:0007669"/>
    <property type="project" value="UniProtKB-KW"/>
</dbReference>
<dbReference type="EMBL" id="CAJNOG010001181">
    <property type="protein sequence ID" value="CAF1418040.1"/>
    <property type="molecule type" value="Genomic_DNA"/>
</dbReference>
<feature type="region of interest" description="Disordered" evidence="6">
    <location>
        <begin position="130"/>
        <end position="167"/>
    </location>
</feature>
<protein>
    <recommendedName>
        <fullName evidence="4">Large ribosomal subunit protein eL28</fullName>
    </recommendedName>
    <alternativeName>
        <fullName evidence="5">60S ribosomal protein L28</fullName>
    </alternativeName>
</protein>
<dbReference type="InterPro" id="IPR002672">
    <property type="entry name" value="Ribosomal_eL28"/>
</dbReference>
<evidence type="ECO:0000256" key="6">
    <source>
        <dbReference type="SAM" id="MobiDB-lite"/>
    </source>
</evidence>
<dbReference type="Gene3D" id="3.30.390.110">
    <property type="match status" value="1"/>
</dbReference>
<accession>A0A815MDR0</accession>
<evidence type="ECO:0000313" key="10">
    <source>
        <dbReference type="Proteomes" id="UP000663845"/>
    </source>
</evidence>
<comment type="caution">
    <text evidence="8">The sequence shown here is derived from an EMBL/GenBank/DDBJ whole genome shotgun (WGS) entry which is preliminary data.</text>
</comment>
<dbReference type="GO" id="GO:1990904">
    <property type="term" value="C:ribonucleoprotein complex"/>
    <property type="evidence" value="ECO:0007669"/>
    <property type="project" value="UniProtKB-KW"/>
</dbReference>
<evidence type="ECO:0000256" key="3">
    <source>
        <dbReference type="ARBA" id="ARBA00023274"/>
    </source>
</evidence>
<dbReference type="InterPro" id="IPR029004">
    <property type="entry name" value="Ribosomal_eL28/Mak16"/>
</dbReference>
<keyword evidence="3" id="KW-0687">Ribonucleoprotein</keyword>
<dbReference type="GO" id="GO:0003735">
    <property type="term" value="F:structural constituent of ribosome"/>
    <property type="evidence" value="ECO:0007669"/>
    <property type="project" value="InterPro"/>
</dbReference>
<sequence>MVRTRFDQASSQVQWMIIRNTSSFLHRRKLATLTTEPNNLKNRNTYRSNGLIHPKVVGVEAVKNGNGVVFTTGSVKNMKKPLKRFHKVKLTRDSRRTLTSIRRTIRKQSYRKDLKMAALRRASALLRGQRLAATSTTATTTTTTTATATTAGKRSGKGATTTTATSS</sequence>
<evidence type="ECO:0000313" key="9">
    <source>
        <dbReference type="EMBL" id="CAF3975946.1"/>
    </source>
</evidence>
<dbReference type="FunFam" id="3.30.390.110:FF:000002">
    <property type="entry name" value="60S ribosomal protein L28"/>
    <property type="match status" value="1"/>
</dbReference>
<evidence type="ECO:0000256" key="2">
    <source>
        <dbReference type="ARBA" id="ARBA00022980"/>
    </source>
</evidence>
<dbReference type="Pfam" id="PF01778">
    <property type="entry name" value="Ribosomal_L28e"/>
    <property type="match status" value="1"/>
</dbReference>
<name>A0A815MDR0_9BILA</name>
<evidence type="ECO:0000256" key="5">
    <source>
        <dbReference type="ARBA" id="ARBA00035330"/>
    </source>
</evidence>
<comment type="similarity">
    <text evidence="1">Belongs to the eukaryotic ribosomal protein eL28 family.</text>
</comment>
<evidence type="ECO:0000313" key="8">
    <source>
        <dbReference type="EMBL" id="CAF1418040.1"/>
    </source>
</evidence>